<keyword evidence="6 11" id="KW-0805">Transcription regulation</keyword>
<dbReference type="RefSeq" id="XP_002636012.1">
    <property type="nucleotide sequence ID" value="XM_002635966.1"/>
</dbReference>
<evidence type="ECO:0000256" key="8">
    <source>
        <dbReference type="ARBA" id="ARBA00023163"/>
    </source>
</evidence>
<dbReference type="InterPro" id="IPR013088">
    <property type="entry name" value="Znf_NHR/GATA"/>
</dbReference>
<dbReference type="SUPFAM" id="SSF48508">
    <property type="entry name" value="Nuclear receptor ligand-binding domain"/>
    <property type="match status" value="1"/>
</dbReference>
<dbReference type="PROSITE" id="PS51030">
    <property type="entry name" value="NUCLEAR_REC_DBD_2"/>
    <property type="match status" value="1"/>
</dbReference>
<dbReference type="SMART" id="SM00430">
    <property type="entry name" value="HOLI"/>
    <property type="match status" value="1"/>
</dbReference>
<dbReference type="InterPro" id="IPR035500">
    <property type="entry name" value="NHR-like_dom_sf"/>
</dbReference>
<evidence type="ECO:0000259" key="12">
    <source>
        <dbReference type="PROSITE" id="PS51030"/>
    </source>
</evidence>
<dbReference type="Gene3D" id="3.30.50.10">
    <property type="entry name" value="Erythroid Transcription Factor GATA-1, subunit A"/>
    <property type="match status" value="1"/>
</dbReference>
<evidence type="ECO:0000256" key="6">
    <source>
        <dbReference type="ARBA" id="ARBA00023015"/>
    </source>
</evidence>
<keyword evidence="15" id="KW-1185">Reference proteome</keyword>
<dbReference type="InterPro" id="IPR049636">
    <property type="entry name" value="HNF4-like_DBD"/>
</dbReference>
<dbReference type="GO" id="GO:0008270">
    <property type="term" value="F:zinc ion binding"/>
    <property type="evidence" value="ECO:0007669"/>
    <property type="project" value="UniProtKB-KW"/>
</dbReference>
<dbReference type="PRINTS" id="PR00047">
    <property type="entry name" value="STROIDFINGER"/>
</dbReference>
<dbReference type="CDD" id="cd06960">
    <property type="entry name" value="NR_DBD_HNF4A"/>
    <property type="match status" value="1"/>
</dbReference>
<dbReference type="PROSITE" id="PS51843">
    <property type="entry name" value="NR_LBD"/>
    <property type="match status" value="1"/>
</dbReference>
<comment type="similarity">
    <text evidence="2 11">Belongs to the nuclear hormone receptor family.</text>
</comment>
<evidence type="ECO:0000256" key="11">
    <source>
        <dbReference type="RuleBase" id="RU004334"/>
    </source>
</evidence>
<evidence type="ECO:0000313" key="14">
    <source>
        <dbReference type="EMBL" id="CAP22539.1"/>
    </source>
</evidence>
<keyword evidence="3 11" id="KW-0479">Metal-binding</keyword>
<accession>A8WPY1</accession>
<comment type="subcellular location">
    <subcellularLocation>
        <location evidence="1 11">Nucleus</location>
    </subcellularLocation>
</comment>
<proteinExistence type="inferred from homology"/>
<evidence type="ECO:0000256" key="7">
    <source>
        <dbReference type="ARBA" id="ARBA00023125"/>
    </source>
</evidence>
<dbReference type="GO" id="GO:0000978">
    <property type="term" value="F:RNA polymerase II cis-regulatory region sequence-specific DNA binding"/>
    <property type="evidence" value="ECO:0007669"/>
    <property type="project" value="InterPro"/>
</dbReference>
<dbReference type="PANTHER" id="PTHR45680">
    <property type="entry name" value="NUCLEAR HORMONE RECEPTOR FAMILY"/>
    <property type="match status" value="1"/>
</dbReference>
<evidence type="ECO:0000313" key="16">
    <source>
        <dbReference type="WormBase" id="CBG01247"/>
    </source>
</evidence>
<evidence type="ECO:0000256" key="10">
    <source>
        <dbReference type="ARBA" id="ARBA00023242"/>
    </source>
</evidence>
<dbReference type="KEGG" id="cbr:CBG_01247"/>
<dbReference type="InterPro" id="IPR000536">
    <property type="entry name" value="Nucl_hrmn_rcpt_lig-bd"/>
</dbReference>
<dbReference type="EMBL" id="HE601256">
    <property type="protein sequence ID" value="CAP22539.1"/>
    <property type="molecule type" value="Genomic_DNA"/>
</dbReference>
<dbReference type="InParanoid" id="A8WPY1"/>
<dbReference type="CTD" id="8578007"/>
<reference evidence="14 15" key="1">
    <citation type="journal article" date="2003" name="PLoS Biol.">
        <title>The genome sequence of Caenorhabditis briggsae: a platform for comparative genomics.</title>
        <authorList>
            <person name="Stein L.D."/>
            <person name="Bao Z."/>
            <person name="Blasiar D."/>
            <person name="Blumenthal T."/>
            <person name="Brent M.R."/>
            <person name="Chen N."/>
            <person name="Chinwalla A."/>
            <person name="Clarke L."/>
            <person name="Clee C."/>
            <person name="Coghlan A."/>
            <person name="Coulson A."/>
            <person name="D'Eustachio P."/>
            <person name="Fitch D.H."/>
            <person name="Fulton L.A."/>
            <person name="Fulton R.E."/>
            <person name="Griffiths-Jones S."/>
            <person name="Harris T.W."/>
            <person name="Hillier L.W."/>
            <person name="Kamath R."/>
            <person name="Kuwabara P.E."/>
            <person name="Mardis E.R."/>
            <person name="Marra M.A."/>
            <person name="Miner T.L."/>
            <person name="Minx P."/>
            <person name="Mullikin J.C."/>
            <person name="Plumb R.W."/>
            <person name="Rogers J."/>
            <person name="Schein J.E."/>
            <person name="Sohrmann M."/>
            <person name="Spieth J."/>
            <person name="Stajich J.E."/>
            <person name="Wei C."/>
            <person name="Willey D."/>
            <person name="Wilson R.K."/>
            <person name="Durbin R."/>
            <person name="Waterston R.H."/>
        </authorList>
    </citation>
    <scope>NUCLEOTIDE SEQUENCE [LARGE SCALE GENOMIC DNA]</scope>
    <source>
        <strain evidence="14 15">AF16</strain>
    </source>
</reference>
<evidence type="ECO:0000256" key="9">
    <source>
        <dbReference type="ARBA" id="ARBA00023170"/>
    </source>
</evidence>
<evidence type="ECO:0000256" key="1">
    <source>
        <dbReference type="ARBA" id="ARBA00004123"/>
    </source>
</evidence>
<dbReference type="PROSITE" id="PS00031">
    <property type="entry name" value="NUCLEAR_REC_DBD_1"/>
    <property type="match status" value="1"/>
</dbReference>
<dbReference type="GO" id="GO:0005634">
    <property type="term" value="C:nucleus"/>
    <property type="evidence" value="ECO:0007669"/>
    <property type="project" value="UniProtKB-SubCell"/>
</dbReference>
<keyword evidence="9 11" id="KW-0675">Receptor</keyword>
<dbReference type="PANTHER" id="PTHR45680:SF9">
    <property type="entry name" value="NUCLEAR HORMONE RECEPTOR FAMILY-RELATED"/>
    <property type="match status" value="1"/>
</dbReference>
<keyword evidence="4 11" id="KW-0863">Zinc-finger</keyword>
<name>A8WPY1_CAEBR</name>
<keyword evidence="10 11" id="KW-0539">Nucleus</keyword>
<feature type="domain" description="Nuclear receptor" evidence="12">
    <location>
        <begin position="8"/>
        <end position="80"/>
    </location>
</feature>
<evidence type="ECO:0000313" key="15">
    <source>
        <dbReference type="Proteomes" id="UP000008549"/>
    </source>
</evidence>
<organism evidence="14 15">
    <name type="scientific">Caenorhabditis briggsae</name>
    <dbReference type="NCBI Taxonomy" id="6238"/>
    <lineage>
        <taxon>Eukaryota</taxon>
        <taxon>Metazoa</taxon>
        <taxon>Ecdysozoa</taxon>
        <taxon>Nematoda</taxon>
        <taxon>Chromadorea</taxon>
        <taxon>Rhabditida</taxon>
        <taxon>Rhabditina</taxon>
        <taxon>Rhabditomorpha</taxon>
        <taxon>Rhabditoidea</taxon>
        <taxon>Rhabditidae</taxon>
        <taxon>Peloderinae</taxon>
        <taxon>Caenorhabditis</taxon>
    </lineage>
</organism>
<dbReference type="eggNOG" id="KOG3575">
    <property type="taxonomic scope" value="Eukaryota"/>
</dbReference>
<keyword evidence="5 11" id="KW-0862">Zinc</keyword>
<gene>
    <name evidence="14 16" type="ORF">CBG01247</name>
    <name evidence="14" type="ORF">CBG_01247</name>
</gene>
<dbReference type="Pfam" id="PF00104">
    <property type="entry name" value="Hormone_recep"/>
    <property type="match status" value="1"/>
</dbReference>
<evidence type="ECO:0000256" key="4">
    <source>
        <dbReference type="ARBA" id="ARBA00022771"/>
    </source>
</evidence>
<dbReference type="HOGENOM" id="CLU_007368_7_1_1"/>
<evidence type="ECO:0000256" key="5">
    <source>
        <dbReference type="ARBA" id="ARBA00022833"/>
    </source>
</evidence>
<feature type="domain" description="NR LBD" evidence="13">
    <location>
        <begin position="142"/>
        <end position="352"/>
    </location>
</feature>
<evidence type="ECO:0000256" key="3">
    <source>
        <dbReference type="ARBA" id="ARBA00022723"/>
    </source>
</evidence>
<dbReference type="Pfam" id="PF00105">
    <property type="entry name" value="zf-C4"/>
    <property type="match status" value="1"/>
</dbReference>
<dbReference type="SMART" id="SM00399">
    <property type="entry name" value="ZnF_C4"/>
    <property type="match status" value="1"/>
</dbReference>
<evidence type="ECO:0000259" key="13">
    <source>
        <dbReference type="PROSITE" id="PS51843"/>
    </source>
</evidence>
<dbReference type="InterPro" id="IPR001628">
    <property type="entry name" value="Znf_hrmn_rcpt"/>
</dbReference>
<dbReference type="Proteomes" id="UP000008549">
    <property type="component" value="Unassembled WGS sequence"/>
</dbReference>
<reference evidence="14 15" key="2">
    <citation type="journal article" date="2011" name="PLoS Genet.">
        <title>Caenorhabditis briggsae recombinant inbred line genotypes reveal inter-strain incompatibility and the evolution of recombination.</title>
        <authorList>
            <person name="Ross J.A."/>
            <person name="Koboldt D.C."/>
            <person name="Staisch J.E."/>
            <person name="Chamberlin H.M."/>
            <person name="Gupta B.P."/>
            <person name="Miller R.D."/>
            <person name="Baird S.E."/>
            <person name="Haag E.S."/>
        </authorList>
    </citation>
    <scope>NUCLEOTIDE SEQUENCE [LARGE SCALE GENOMIC DNA]</scope>
    <source>
        <strain evidence="14 15">AF16</strain>
    </source>
</reference>
<dbReference type="AlphaFoldDB" id="A8WPY1"/>
<sequence length="352" mass="40656">MPPALHISGLCQICDQPAFGHHFGVLSCRACAAFFRRAVNWTRKSSCLEKKCPVFGKNMCKICRLKKCLTVGMDVTKLQKNRDPISNSYCERSKIATPQSLASFLGRPESILCFEPDRASSTKTVIDVSYLLEKATHIFQQDPSYLGPYEMKSSLERVPYAMDAMKSKKMNHPLSLSEVIGKTETFLFYEYTFLEAAHWLAEFPELQQLNVEIKMDILKSAWTIWMRLDALAETAEYNRLNGRLDNGIQICTSGAKLKIEEIKMDLRWCRIIRQNRLREATERLLGILADNLHAYYSNKIRKTNYSGRIAQMMKINRMIEVELRDRIEKNSLANVFDLYKVEYSHSEMFDLV</sequence>
<protein>
    <submittedName>
        <fullName evidence="14">Protein CBG01247</fullName>
    </submittedName>
</protein>
<dbReference type="SUPFAM" id="SSF57716">
    <property type="entry name" value="Glucocorticoid receptor-like (DNA-binding domain)"/>
    <property type="match status" value="1"/>
</dbReference>
<dbReference type="WormBase" id="CBG01247">
    <property type="protein sequence ID" value="CBP41963"/>
    <property type="gene ID" value="WBGene00024511"/>
</dbReference>
<dbReference type="STRING" id="6238.A8WPY1"/>
<evidence type="ECO:0000256" key="2">
    <source>
        <dbReference type="ARBA" id="ARBA00005993"/>
    </source>
</evidence>
<dbReference type="InterPro" id="IPR051152">
    <property type="entry name" value="C.elegans_Orphan_NR"/>
</dbReference>
<keyword evidence="7 11" id="KW-0238">DNA-binding</keyword>
<keyword evidence="8 11" id="KW-0804">Transcription</keyword>
<dbReference type="GeneID" id="8578007"/>
<dbReference type="GO" id="GO:0003700">
    <property type="term" value="F:DNA-binding transcription factor activity"/>
    <property type="evidence" value="ECO:0007669"/>
    <property type="project" value="InterPro"/>
</dbReference>